<dbReference type="InterPro" id="IPR002022">
    <property type="entry name" value="Pec_lyase"/>
</dbReference>
<keyword evidence="4" id="KW-0964">Secreted</keyword>
<dbReference type="GeneID" id="36291483"/>
<dbReference type="VEuPathDB" id="FungiDB:GMDG_05636"/>
<dbReference type="GO" id="GO:0000272">
    <property type="term" value="P:polysaccharide catabolic process"/>
    <property type="evidence" value="ECO:0007669"/>
    <property type="project" value="UniProtKB-KW"/>
</dbReference>
<keyword evidence="4" id="KW-0624">Polysaccharide degradation</keyword>
<dbReference type="InterPro" id="IPR012334">
    <property type="entry name" value="Pectin_lyas_fold"/>
</dbReference>
<evidence type="ECO:0000256" key="4">
    <source>
        <dbReference type="RuleBase" id="RU361173"/>
    </source>
</evidence>
<dbReference type="InterPro" id="IPR011050">
    <property type="entry name" value="Pectin_lyase_fold/virulence"/>
</dbReference>
<keyword evidence="3 4" id="KW-0456">Lyase</keyword>
<dbReference type="AlphaFoldDB" id="A0A177A0X1"/>
<dbReference type="SUPFAM" id="SSF51126">
    <property type="entry name" value="Pectin lyase-like"/>
    <property type="match status" value="1"/>
</dbReference>
<evidence type="ECO:0000256" key="2">
    <source>
        <dbReference type="ARBA" id="ARBA00022729"/>
    </source>
</evidence>
<dbReference type="InterPro" id="IPR045032">
    <property type="entry name" value="PEL"/>
</dbReference>
<dbReference type="OrthoDB" id="1637350at2759"/>
<organism evidence="6">
    <name type="scientific">Pseudogymnoascus destructans</name>
    <dbReference type="NCBI Taxonomy" id="655981"/>
    <lineage>
        <taxon>Eukaryota</taxon>
        <taxon>Fungi</taxon>
        <taxon>Dikarya</taxon>
        <taxon>Ascomycota</taxon>
        <taxon>Pezizomycotina</taxon>
        <taxon>Leotiomycetes</taxon>
        <taxon>Thelebolales</taxon>
        <taxon>Thelebolaceae</taxon>
        <taxon>Pseudogymnoascus</taxon>
    </lineage>
</organism>
<dbReference type="PANTHER" id="PTHR31683:SF18">
    <property type="entry name" value="PECTATE LYASE 21-RELATED"/>
    <property type="match status" value="1"/>
</dbReference>
<reference evidence="6" key="1">
    <citation type="submission" date="2016-03" db="EMBL/GenBank/DDBJ databases">
        <title>Updated assembly of Pseudogymnoascus destructans, the fungus causing white-nose syndrome of bats.</title>
        <authorList>
            <person name="Palmer J.M."/>
            <person name="Drees K.P."/>
            <person name="Foster J.T."/>
            <person name="Lindner D.L."/>
        </authorList>
    </citation>
    <scope>NUCLEOTIDE SEQUENCE [LARGE SCALE GENOMIC DNA]</scope>
    <source>
        <strain evidence="6">20631-21</strain>
    </source>
</reference>
<evidence type="ECO:0000259" key="5">
    <source>
        <dbReference type="SMART" id="SM00656"/>
    </source>
</evidence>
<protein>
    <recommendedName>
        <fullName evidence="5">Pectate lyase domain-containing protein</fullName>
    </recommendedName>
</protein>
<name>A0A177A0X1_9PEZI</name>
<sequence length="322" mass="33627">MGLTSVDSMAITSPSLSSSYQWGIVVPDYGGFYPPPRHCKSITLYSLCRPPVGAVAAVPTATTDSPIVKRASINDVGTGYASQNGGTSGGAGGTTTVSSFAQFTAAIAGTAKKVVVVSGPITQASKQIKIGSNTSIIGKDSKAVLTGFGLIVKEESNVIIRNIAISKVLAANGDAIGVQLANNVWIDHVDLSSDRNHDKDYYDGLIDFTLAADFVTISNSYIHDHWKASLIGHSDSNGAEDTGHLRATQNNNHKSLWRATSSSKHLYSTDAGYAVANDDDFGSGSNTTLAGTLKTVPYSYSELGSTKVKAAIEGKVGNNLSF</sequence>
<accession>A0A177A0X1</accession>
<dbReference type="eggNOG" id="ENOG502S66G">
    <property type="taxonomic scope" value="Eukaryota"/>
</dbReference>
<gene>
    <name evidence="6" type="ORF">VC83_08442</name>
</gene>
<dbReference type="EMBL" id="KV441411">
    <property type="protein sequence ID" value="OAF55132.1"/>
    <property type="molecule type" value="Genomic_DNA"/>
</dbReference>
<dbReference type="GO" id="GO:0005576">
    <property type="term" value="C:extracellular region"/>
    <property type="evidence" value="ECO:0007669"/>
    <property type="project" value="UniProtKB-SubCell"/>
</dbReference>
<evidence type="ECO:0000256" key="1">
    <source>
        <dbReference type="ARBA" id="ARBA00010980"/>
    </source>
</evidence>
<feature type="domain" description="Pectate lyase" evidence="5">
    <location>
        <begin position="90"/>
        <end position="287"/>
    </location>
</feature>
<dbReference type="Proteomes" id="UP000077154">
    <property type="component" value="Unassembled WGS sequence"/>
</dbReference>
<evidence type="ECO:0000313" key="6">
    <source>
        <dbReference type="EMBL" id="OAF55132.1"/>
    </source>
</evidence>
<keyword evidence="4" id="KW-0119">Carbohydrate metabolism</keyword>
<comment type="subcellular location">
    <subcellularLocation>
        <location evidence="4">Secreted</location>
    </subcellularLocation>
</comment>
<dbReference type="Gene3D" id="2.160.20.10">
    <property type="entry name" value="Single-stranded right-handed beta-helix, Pectin lyase-like"/>
    <property type="match status" value="1"/>
</dbReference>
<evidence type="ECO:0000256" key="3">
    <source>
        <dbReference type="ARBA" id="ARBA00023239"/>
    </source>
</evidence>
<dbReference type="Pfam" id="PF00544">
    <property type="entry name" value="Pectate_lyase_4"/>
    <property type="match status" value="1"/>
</dbReference>
<keyword evidence="2" id="KW-0732">Signal</keyword>
<dbReference type="SMART" id="SM00656">
    <property type="entry name" value="Amb_all"/>
    <property type="match status" value="1"/>
</dbReference>
<dbReference type="GO" id="GO:0030570">
    <property type="term" value="F:pectate lyase activity"/>
    <property type="evidence" value="ECO:0007669"/>
    <property type="project" value="InterPro"/>
</dbReference>
<dbReference type="PANTHER" id="PTHR31683">
    <property type="entry name" value="PECTATE LYASE 18-RELATED"/>
    <property type="match status" value="1"/>
</dbReference>
<proteinExistence type="inferred from homology"/>
<dbReference type="RefSeq" id="XP_024320434.1">
    <property type="nucleotide sequence ID" value="XM_024471994.1"/>
</dbReference>
<comment type="similarity">
    <text evidence="1 4">Belongs to the polysaccharide lyase 1 family.</text>
</comment>